<reference evidence="1" key="1">
    <citation type="journal article" date="2015" name="Nature">
        <title>Complex archaea that bridge the gap between prokaryotes and eukaryotes.</title>
        <authorList>
            <person name="Spang A."/>
            <person name="Saw J.H."/>
            <person name="Jorgensen S.L."/>
            <person name="Zaremba-Niedzwiedzka K."/>
            <person name="Martijn J."/>
            <person name="Lind A.E."/>
            <person name="van Eijk R."/>
            <person name="Schleper C."/>
            <person name="Guy L."/>
            <person name="Ettema T.J."/>
        </authorList>
    </citation>
    <scope>NUCLEOTIDE SEQUENCE</scope>
</reference>
<feature type="non-terminal residue" evidence="1">
    <location>
        <position position="37"/>
    </location>
</feature>
<gene>
    <name evidence="1" type="ORF">LCGC14_3073370</name>
</gene>
<organism evidence="1">
    <name type="scientific">marine sediment metagenome</name>
    <dbReference type="NCBI Taxonomy" id="412755"/>
    <lineage>
        <taxon>unclassified sequences</taxon>
        <taxon>metagenomes</taxon>
        <taxon>ecological metagenomes</taxon>
    </lineage>
</organism>
<dbReference type="AlphaFoldDB" id="A0A0F8WG42"/>
<comment type="caution">
    <text evidence="1">The sequence shown here is derived from an EMBL/GenBank/DDBJ whole genome shotgun (WGS) entry which is preliminary data.</text>
</comment>
<dbReference type="EMBL" id="LAZR01065432">
    <property type="protein sequence ID" value="KKK55558.1"/>
    <property type="molecule type" value="Genomic_DNA"/>
</dbReference>
<evidence type="ECO:0000313" key="1">
    <source>
        <dbReference type="EMBL" id="KKK55558.1"/>
    </source>
</evidence>
<proteinExistence type="predicted"/>
<sequence length="37" mass="4484">MLQFDTTSWHYRLVMYVFGENFFTEKDTLDFDAADKT</sequence>
<protein>
    <submittedName>
        <fullName evidence="1">Uncharacterized protein</fullName>
    </submittedName>
</protein>
<name>A0A0F8WG42_9ZZZZ</name>
<accession>A0A0F8WG42</accession>